<dbReference type="Proteomes" id="UP000593575">
    <property type="component" value="Unassembled WGS sequence"/>
</dbReference>
<accession>A0A7J9JV46</accession>
<feature type="signal peptide" evidence="1">
    <location>
        <begin position="1"/>
        <end position="30"/>
    </location>
</feature>
<dbReference type="AlphaFoldDB" id="A0A7J9JV46"/>
<comment type="caution">
    <text evidence="2">The sequence shown here is derived from an EMBL/GenBank/DDBJ whole genome shotgun (WGS) entry which is preliminary data.</text>
</comment>
<feature type="chain" id="PRO_5029849904" evidence="1">
    <location>
        <begin position="31"/>
        <end position="98"/>
    </location>
</feature>
<name>A0A7J9JV46_9ROSI</name>
<organism evidence="2 3">
    <name type="scientific">Gossypium armourianum</name>
    <dbReference type="NCBI Taxonomy" id="34283"/>
    <lineage>
        <taxon>Eukaryota</taxon>
        <taxon>Viridiplantae</taxon>
        <taxon>Streptophyta</taxon>
        <taxon>Embryophyta</taxon>
        <taxon>Tracheophyta</taxon>
        <taxon>Spermatophyta</taxon>
        <taxon>Magnoliopsida</taxon>
        <taxon>eudicotyledons</taxon>
        <taxon>Gunneridae</taxon>
        <taxon>Pentapetalae</taxon>
        <taxon>rosids</taxon>
        <taxon>malvids</taxon>
        <taxon>Malvales</taxon>
        <taxon>Malvaceae</taxon>
        <taxon>Malvoideae</taxon>
        <taxon>Gossypium</taxon>
    </lineage>
</organism>
<proteinExistence type="predicted"/>
<keyword evidence="1" id="KW-0732">Signal</keyword>
<sequence length="98" mass="11436">MQCGDIFHLYFLRFVLVHFLFPCFPDKGVGEFSTKLRRLKCRAKDTEFDDVDMAKKLKSIMQGEFVSQQEKGFLSIMIKEMLEFRKNVSIASKFGESP</sequence>
<protein>
    <submittedName>
        <fullName evidence="2">Uncharacterized protein</fullName>
    </submittedName>
</protein>
<keyword evidence="3" id="KW-1185">Reference proteome</keyword>
<gene>
    <name evidence="2" type="ORF">Goarm_010150</name>
</gene>
<evidence type="ECO:0000313" key="2">
    <source>
        <dbReference type="EMBL" id="MBA0838053.1"/>
    </source>
</evidence>
<reference evidence="2 3" key="1">
    <citation type="journal article" date="2019" name="Genome Biol. Evol.">
        <title>Insights into the evolution of the New World diploid cottons (Gossypium, subgenus Houzingenia) based on genome sequencing.</title>
        <authorList>
            <person name="Grover C.E."/>
            <person name="Arick M.A. 2nd"/>
            <person name="Thrash A."/>
            <person name="Conover J.L."/>
            <person name="Sanders W.S."/>
            <person name="Peterson D.G."/>
            <person name="Frelichowski J.E."/>
            <person name="Scheffler J.A."/>
            <person name="Scheffler B.E."/>
            <person name="Wendel J.F."/>
        </authorList>
    </citation>
    <scope>NUCLEOTIDE SEQUENCE [LARGE SCALE GENOMIC DNA]</scope>
    <source>
        <strain evidence="2">6</strain>
        <tissue evidence="2">Leaf</tissue>
    </source>
</reference>
<dbReference type="EMBL" id="JABFAE010000009">
    <property type="protein sequence ID" value="MBA0838053.1"/>
    <property type="molecule type" value="Genomic_DNA"/>
</dbReference>
<evidence type="ECO:0000256" key="1">
    <source>
        <dbReference type="SAM" id="SignalP"/>
    </source>
</evidence>
<evidence type="ECO:0000313" key="3">
    <source>
        <dbReference type="Proteomes" id="UP000593575"/>
    </source>
</evidence>